<protein>
    <submittedName>
        <fullName evidence="10">Ribonuclease G</fullName>
    </submittedName>
</protein>
<evidence type="ECO:0000256" key="4">
    <source>
        <dbReference type="ARBA" id="ARBA00022723"/>
    </source>
</evidence>
<keyword evidence="6" id="KW-0460">Magnesium</keyword>
<dbReference type="InterPro" id="IPR004659">
    <property type="entry name" value="RNase_E/G"/>
</dbReference>
<evidence type="ECO:0000256" key="3">
    <source>
        <dbReference type="ARBA" id="ARBA00022722"/>
    </source>
</evidence>
<organism evidence="10 11">
    <name type="scientific">Succiniclasticum ruminis</name>
    <dbReference type="NCBI Taxonomy" id="40841"/>
    <lineage>
        <taxon>Bacteria</taxon>
        <taxon>Bacillati</taxon>
        <taxon>Bacillota</taxon>
        <taxon>Negativicutes</taxon>
        <taxon>Acidaminococcales</taxon>
        <taxon>Acidaminococcaceae</taxon>
        <taxon>Succiniclasticum</taxon>
    </lineage>
</organism>
<dbReference type="Pfam" id="PF20833">
    <property type="entry name" value="RNase_E_G_Thio"/>
    <property type="match status" value="1"/>
</dbReference>
<evidence type="ECO:0000313" key="10">
    <source>
        <dbReference type="EMBL" id="SDC09648.1"/>
    </source>
</evidence>
<dbReference type="GO" id="GO:0003723">
    <property type="term" value="F:RNA binding"/>
    <property type="evidence" value="ECO:0007669"/>
    <property type="project" value="UniProtKB-KW"/>
</dbReference>
<dbReference type="Pfam" id="PF10150">
    <property type="entry name" value="RNase_E_G"/>
    <property type="match status" value="1"/>
</dbReference>
<dbReference type="NCBIfam" id="TIGR00757">
    <property type="entry name" value="RNaseEG"/>
    <property type="match status" value="1"/>
</dbReference>
<dbReference type="GO" id="GO:0046872">
    <property type="term" value="F:metal ion binding"/>
    <property type="evidence" value="ECO:0007669"/>
    <property type="project" value="UniProtKB-KW"/>
</dbReference>
<comment type="cofactor">
    <cofactor evidence="1">
        <name>Mg(2+)</name>
        <dbReference type="ChEBI" id="CHEBI:18420"/>
    </cofactor>
</comment>
<dbReference type="OrthoDB" id="9804278at2"/>
<evidence type="ECO:0000259" key="8">
    <source>
        <dbReference type="Pfam" id="PF10150"/>
    </source>
</evidence>
<evidence type="ECO:0000256" key="5">
    <source>
        <dbReference type="ARBA" id="ARBA00022801"/>
    </source>
</evidence>
<feature type="domain" description="RNA-binding protein AU-1/Ribonuclease E/G" evidence="8">
    <location>
        <begin position="103"/>
        <end position="371"/>
    </location>
</feature>
<dbReference type="AlphaFoldDB" id="A0A1G6IT54"/>
<feature type="domain" description="RNase E/G thioredoxin-like" evidence="9">
    <location>
        <begin position="384"/>
        <end position="463"/>
    </location>
</feature>
<keyword evidence="5" id="KW-0378">Hydrolase</keyword>
<evidence type="ECO:0000256" key="1">
    <source>
        <dbReference type="ARBA" id="ARBA00001946"/>
    </source>
</evidence>
<evidence type="ECO:0000256" key="2">
    <source>
        <dbReference type="ARBA" id="ARBA00022490"/>
    </source>
</evidence>
<dbReference type="Gene3D" id="2.40.50.140">
    <property type="entry name" value="Nucleic acid-binding proteins"/>
    <property type="match status" value="1"/>
</dbReference>
<accession>A0A1G6IT54</accession>
<dbReference type="CDD" id="cd04453">
    <property type="entry name" value="S1_RNase_E"/>
    <property type="match status" value="1"/>
</dbReference>
<dbReference type="SUPFAM" id="SSF50249">
    <property type="entry name" value="Nucleic acid-binding proteins"/>
    <property type="match status" value="1"/>
</dbReference>
<dbReference type="GO" id="GO:0005737">
    <property type="term" value="C:cytoplasm"/>
    <property type="evidence" value="ECO:0007669"/>
    <property type="project" value="TreeGrafter"/>
</dbReference>
<dbReference type="GO" id="GO:0004540">
    <property type="term" value="F:RNA nuclease activity"/>
    <property type="evidence" value="ECO:0007669"/>
    <property type="project" value="InterPro"/>
</dbReference>
<keyword evidence="4" id="KW-0479">Metal-binding</keyword>
<keyword evidence="7" id="KW-0694">RNA-binding</keyword>
<dbReference type="InterPro" id="IPR048583">
    <property type="entry name" value="RNase_E_G_thioredoxin-like"/>
</dbReference>
<proteinExistence type="predicted"/>
<name>A0A1G6IT54_9FIRM</name>
<gene>
    <name evidence="10" type="ORF">SAMN04487864_102217</name>
</gene>
<reference evidence="11" key="1">
    <citation type="submission" date="2016-10" db="EMBL/GenBank/DDBJ databases">
        <authorList>
            <person name="Varghese N."/>
            <person name="Submissions S."/>
        </authorList>
    </citation>
    <scope>NUCLEOTIDE SEQUENCE [LARGE SCALE GENOMIC DNA]</scope>
    <source>
        <strain evidence="11">DSM 11005</strain>
    </source>
</reference>
<keyword evidence="3" id="KW-0540">Nuclease</keyword>
<dbReference type="PANTHER" id="PTHR30001:SF0">
    <property type="entry name" value="RIBONUCLEASE G"/>
    <property type="match status" value="1"/>
</dbReference>
<dbReference type="Proteomes" id="UP000198943">
    <property type="component" value="Unassembled WGS sequence"/>
</dbReference>
<keyword evidence="2" id="KW-0963">Cytoplasm</keyword>
<dbReference type="RefSeq" id="WP_093729384.1">
    <property type="nucleotide sequence ID" value="NZ_FMYW01000002.1"/>
</dbReference>
<dbReference type="Gene3D" id="3.40.1260.20">
    <property type="entry name" value="Ribonuclease E, catalytic domain"/>
    <property type="match status" value="1"/>
</dbReference>
<evidence type="ECO:0000256" key="6">
    <source>
        <dbReference type="ARBA" id="ARBA00022842"/>
    </source>
</evidence>
<dbReference type="PANTHER" id="PTHR30001">
    <property type="entry name" value="RIBONUCLEASE"/>
    <property type="match status" value="1"/>
</dbReference>
<sequence>MPQQIIISSTPEEVRMGLVNNGILQEFMVERAMSAHLVGSIFLGRVSNVVKGIQAAFIDIGLDRNAFLYLGDSSDLTEGASVMIQITKDPRGTKGPTASREITFPGHYAVLFPFSDYIGISRKINDEQERIRLRKIAEQCKPDGIGIVMRTEAEGIEAEVLETDIRSLLAEWNVVAARAKRAKAPAFLHRELDLSVRMVRDYFTRDVKEIVADNPDVFQRIQDLLAEMQGAEETVLRLWDSGEDVFSGFGLGDALAALADRRVELPSGGYLVIDHTEAMTVIDVNSGSYSGKSNLEETIMEINRQAAREIAHQLRLRDIGGIIVVDFIDMHSEENRQEILSVLETAFAGDKMRPRVQDITALNLVEITRKKSRQNLEAVLFADCPVCSGSGRVQSKEAIALEIKRRVRGLLKKQGSAKEILLVTHPLEAEYLQQSLLKEWNRELSCHLTVEADASLHVEAFMILDNSGN</sequence>
<evidence type="ECO:0000313" key="11">
    <source>
        <dbReference type="Proteomes" id="UP000198943"/>
    </source>
</evidence>
<keyword evidence="11" id="KW-1185">Reference proteome</keyword>
<dbReference type="GO" id="GO:0016787">
    <property type="term" value="F:hydrolase activity"/>
    <property type="evidence" value="ECO:0007669"/>
    <property type="project" value="UniProtKB-KW"/>
</dbReference>
<dbReference type="InterPro" id="IPR012340">
    <property type="entry name" value="NA-bd_OB-fold"/>
</dbReference>
<dbReference type="EMBL" id="FMYW01000002">
    <property type="protein sequence ID" value="SDC09648.1"/>
    <property type="molecule type" value="Genomic_DNA"/>
</dbReference>
<evidence type="ECO:0000259" key="9">
    <source>
        <dbReference type="Pfam" id="PF20833"/>
    </source>
</evidence>
<dbReference type="InterPro" id="IPR019307">
    <property type="entry name" value="RNA-bd_AU-1/RNase_E/G"/>
</dbReference>
<dbReference type="GO" id="GO:0006364">
    <property type="term" value="P:rRNA processing"/>
    <property type="evidence" value="ECO:0007669"/>
    <property type="project" value="TreeGrafter"/>
</dbReference>
<evidence type="ECO:0000256" key="7">
    <source>
        <dbReference type="ARBA" id="ARBA00022884"/>
    </source>
</evidence>